<evidence type="ECO:0000256" key="1">
    <source>
        <dbReference type="SAM" id="MobiDB-lite"/>
    </source>
</evidence>
<accession>A0A251Y3S8</accession>
<proteinExistence type="predicted"/>
<dbReference type="RefSeq" id="WP_172405949.1">
    <property type="nucleotide sequence ID" value="NZ_MDJW01000012.1"/>
</dbReference>
<gene>
    <name evidence="2" type="ORF">BFL34_02718</name>
</gene>
<organism evidence="2 3">
    <name type="scientific">Clavibacter michiganensis</name>
    <dbReference type="NCBI Taxonomy" id="28447"/>
    <lineage>
        <taxon>Bacteria</taxon>
        <taxon>Bacillati</taxon>
        <taxon>Actinomycetota</taxon>
        <taxon>Actinomycetes</taxon>
        <taxon>Micrococcales</taxon>
        <taxon>Microbacteriaceae</taxon>
        <taxon>Clavibacter</taxon>
    </lineage>
</organism>
<name>A0A251Y3S8_9MICO</name>
<dbReference type="AlphaFoldDB" id="A0A251Y3S8"/>
<evidence type="ECO:0000313" key="2">
    <source>
        <dbReference type="EMBL" id="OUE18683.1"/>
    </source>
</evidence>
<evidence type="ECO:0000313" key="3">
    <source>
        <dbReference type="Proteomes" id="UP000194837"/>
    </source>
</evidence>
<dbReference type="EMBL" id="MDJW01000012">
    <property type="protein sequence ID" value="OUE18683.1"/>
    <property type="molecule type" value="Genomic_DNA"/>
</dbReference>
<reference evidence="2 3" key="1">
    <citation type="submission" date="2016-08" db="EMBL/GenBank/DDBJ databases">
        <title>Genome sequence of Clavibacter michiganensis spp strain CFBP7494.</title>
        <authorList>
            <person name="Thapa S.P."/>
            <person name="Coaker G."/>
            <person name="Jacques M.-A."/>
        </authorList>
    </citation>
    <scope>NUCLEOTIDE SEQUENCE [LARGE SCALE GENOMIC DNA]</scope>
    <source>
        <strain evidence="2">CFBP7494</strain>
    </source>
</reference>
<protein>
    <submittedName>
        <fullName evidence="2">Uncharacterized protein</fullName>
    </submittedName>
</protein>
<dbReference type="Proteomes" id="UP000194837">
    <property type="component" value="Unassembled WGS sequence"/>
</dbReference>
<feature type="compositionally biased region" description="Low complexity" evidence="1">
    <location>
        <begin position="60"/>
        <end position="73"/>
    </location>
</feature>
<feature type="region of interest" description="Disordered" evidence="1">
    <location>
        <begin position="47"/>
        <end position="73"/>
    </location>
</feature>
<dbReference type="Gene3D" id="3.40.50.720">
    <property type="entry name" value="NAD(P)-binding Rossmann-like Domain"/>
    <property type="match status" value="1"/>
</dbReference>
<sequence length="319" mass="32690">MLRLAPHHRLYRVAADEWRHVTPALEFHRVSGPDEIVADVAARLHADGVTDPDGQADASGLALPDGPADADDPGAPLVRLLRERGALTASRDDVPRPLPGAGVVAIRGDGPVADALRALLGDRAVALAPGDAVPAATCALVSVAPEQPDAAWSALGRELARTGLPWHRVHQEGELLVVGPLQAPGGAGAVAYDDYRGRRRAAHRVVEELDRLWQEADARAAAGIAPRDAWHGVGTGAAAVAAGIVIHELAEHLGGTTPRTGATGPGDAAGPGIRHEHTIAVASGLVGRHPVLPLPVDLADAPASADRIPSTAATGAGER</sequence>
<comment type="caution">
    <text evidence="2">The sequence shown here is derived from an EMBL/GenBank/DDBJ whole genome shotgun (WGS) entry which is preliminary data.</text>
</comment>